<comment type="caution">
    <text evidence="3">The sequence shown here is derived from an EMBL/GenBank/DDBJ whole genome shotgun (WGS) entry which is preliminary data.</text>
</comment>
<dbReference type="Gene3D" id="1.10.8.720">
    <property type="entry name" value="Region D6 of dynein motor"/>
    <property type="match status" value="1"/>
</dbReference>
<feature type="non-terminal residue" evidence="3">
    <location>
        <position position="158"/>
    </location>
</feature>
<dbReference type="PANTHER" id="PTHR46961">
    <property type="entry name" value="DYNEIN HEAVY CHAIN 1, AXONEMAL-LIKE PROTEIN"/>
    <property type="match status" value="1"/>
</dbReference>
<proteinExistence type="predicted"/>
<dbReference type="Gene3D" id="1.20.1270.280">
    <property type="match status" value="1"/>
</dbReference>
<protein>
    <submittedName>
        <fullName evidence="3">Uncharacterized protein</fullName>
    </submittedName>
</protein>
<dbReference type="Proteomes" id="UP000591131">
    <property type="component" value="Unassembled WGS sequence"/>
</dbReference>
<dbReference type="InterPro" id="IPR041228">
    <property type="entry name" value="Dynein_C"/>
</dbReference>
<dbReference type="OrthoDB" id="309326at2759"/>
<dbReference type="GO" id="GO:0045505">
    <property type="term" value="F:dynein intermediate chain binding"/>
    <property type="evidence" value="ECO:0007669"/>
    <property type="project" value="InterPro"/>
</dbReference>
<dbReference type="GO" id="GO:0030286">
    <property type="term" value="C:dynein complex"/>
    <property type="evidence" value="ECO:0007669"/>
    <property type="project" value="InterPro"/>
</dbReference>
<dbReference type="Pfam" id="PF18199">
    <property type="entry name" value="Dynein_C"/>
    <property type="match status" value="1"/>
</dbReference>
<evidence type="ECO:0000259" key="1">
    <source>
        <dbReference type="Pfam" id="PF18198"/>
    </source>
</evidence>
<dbReference type="InterPro" id="IPR042219">
    <property type="entry name" value="AAA_lid_11_sf"/>
</dbReference>
<keyword evidence="4" id="KW-1185">Reference proteome</keyword>
<dbReference type="EMBL" id="JAAPAO010003510">
    <property type="protein sequence ID" value="KAF4646421.1"/>
    <property type="molecule type" value="Genomic_DNA"/>
</dbReference>
<accession>A0A7J6KIM6</accession>
<dbReference type="InterPro" id="IPR041658">
    <property type="entry name" value="AAA_lid_11"/>
</dbReference>
<dbReference type="AlphaFoldDB" id="A0A7J6KIM6"/>
<evidence type="ECO:0000313" key="3">
    <source>
        <dbReference type="EMBL" id="KAF4646421.1"/>
    </source>
</evidence>
<dbReference type="GO" id="GO:0007018">
    <property type="term" value="P:microtubule-based movement"/>
    <property type="evidence" value="ECO:0007669"/>
    <property type="project" value="InterPro"/>
</dbReference>
<feature type="domain" description="Dynein heavy chain AAA lid" evidence="1">
    <location>
        <begin position="2"/>
        <end position="63"/>
    </location>
</feature>
<dbReference type="Pfam" id="PF18198">
    <property type="entry name" value="AAA_lid_11"/>
    <property type="match status" value="1"/>
</dbReference>
<feature type="domain" description="Dynein heavy chain C-terminal" evidence="2">
    <location>
        <begin position="71"/>
        <end position="156"/>
    </location>
</feature>
<feature type="non-terminal residue" evidence="3">
    <location>
        <position position="1"/>
    </location>
</feature>
<evidence type="ECO:0000313" key="4">
    <source>
        <dbReference type="Proteomes" id="UP000591131"/>
    </source>
</evidence>
<name>A0A7J6KIM6_PERCH</name>
<organism evidence="3 4">
    <name type="scientific">Perkinsus chesapeaki</name>
    <name type="common">Clam parasite</name>
    <name type="synonym">Perkinsus andrewsi</name>
    <dbReference type="NCBI Taxonomy" id="330153"/>
    <lineage>
        <taxon>Eukaryota</taxon>
        <taxon>Sar</taxon>
        <taxon>Alveolata</taxon>
        <taxon>Perkinsozoa</taxon>
        <taxon>Perkinsea</taxon>
        <taxon>Perkinsida</taxon>
        <taxon>Perkinsidae</taxon>
        <taxon>Perkinsus</taxon>
    </lineage>
</organism>
<evidence type="ECO:0000259" key="2">
    <source>
        <dbReference type="Pfam" id="PF18199"/>
    </source>
</evidence>
<reference evidence="3 4" key="1">
    <citation type="submission" date="2020-04" db="EMBL/GenBank/DDBJ databases">
        <title>Perkinsus chesapeaki whole genome sequence.</title>
        <authorList>
            <person name="Bogema D.R."/>
        </authorList>
    </citation>
    <scope>NUCLEOTIDE SEQUENCE [LARGE SCALE GENOMIC DNA]</scope>
    <source>
        <strain evidence="3">ATCC PRA-425</strain>
    </source>
</reference>
<gene>
    <name evidence="3" type="ORF">FOL47_006339</name>
</gene>
<dbReference type="InterPro" id="IPR026983">
    <property type="entry name" value="DHC"/>
</dbReference>
<sequence length="158" mass="17876">LFNTYAAKWFCDDVFQKAFAFNNYHSDHQYTIPDGLEIQQYRENIEKVPAVDSPLIFGLHTNADLTYRQLEASMMLTTIQETLPKEGGGGSGKSRDEIVKDKANEVLAKVPPDFVEEIFRSQIAKLKGPPNTPDKGFAAPLNIFLFQELQRIQRVIGI</sequence>
<dbReference type="GO" id="GO:0051959">
    <property type="term" value="F:dynein light intermediate chain binding"/>
    <property type="evidence" value="ECO:0007669"/>
    <property type="project" value="InterPro"/>
</dbReference>